<dbReference type="GO" id="GO:0008444">
    <property type="term" value="F:CDP-diacylglycerol-glycerol-3-phosphate 3-phosphatidyltransferase activity"/>
    <property type="evidence" value="ECO:0007669"/>
    <property type="project" value="UniProtKB-UniRule"/>
</dbReference>
<evidence type="ECO:0000313" key="14">
    <source>
        <dbReference type="EMBL" id="NWJ44865.1"/>
    </source>
</evidence>
<dbReference type="InterPro" id="IPR043130">
    <property type="entry name" value="CDP-OH_PTrfase_TM_dom"/>
</dbReference>
<feature type="transmembrane region" description="Helical" evidence="13">
    <location>
        <begin position="31"/>
        <end position="52"/>
    </location>
</feature>
<evidence type="ECO:0000256" key="4">
    <source>
        <dbReference type="ARBA" id="ARBA00022679"/>
    </source>
</evidence>
<dbReference type="PANTHER" id="PTHR14269:SF62">
    <property type="entry name" value="CDP-DIACYLGLYCEROL--GLYCEROL-3-PHOSPHATE 3-PHOSPHATIDYLTRANSFERASE 1, CHLOROPLASTIC"/>
    <property type="match status" value="1"/>
</dbReference>
<keyword evidence="9" id="KW-0594">Phospholipid biosynthesis</keyword>
<evidence type="ECO:0000256" key="9">
    <source>
        <dbReference type="ARBA" id="ARBA00023209"/>
    </source>
</evidence>
<dbReference type="NCBIfam" id="TIGR00560">
    <property type="entry name" value="pgsA"/>
    <property type="match status" value="1"/>
</dbReference>
<dbReference type="AlphaFoldDB" id="A0A8T7M2S9"/>
<proteinExistence type="inferred from homology"/>
<evidence type="ECO:0000256" key="10">
    <source>
        <dbReference type="ARBA" id="ARBA00023264"/>
    </source>
</evidence>
<dbReference type="InterPro" id="IPR048254">
    <property type="entry name" value="CDP_ALCOHOL_P_TRANSF_CS"/>
</dbReference>
<evidence type="ECO:0000256" key="5">
    <source>
        <dbReference type="ARBA" id="ARBA00022692"/>
    </source>
</evidence>
<organism evidence="14 16">
    <name type="scientific">Candidatus Chlorohelix allophototropha</name>
    <dbReference type="NCBI Taxonomy" id="3003348"/>
    <lineage>
        <taxon>Bacteria</taxon>
        <taxon>Bacillati</taxon>
        <taxon>Chloroflexota</taxon>
        <taxon>Chloroflexia</taxon>
        <taxon>Candidatus Chloroheliales</taxon>
        <taxon>Candidatus Chloroheliaceae</taxon>
        <taxon>Candidatus Chlorohelix</taxon>
    </lineage>
</organism>
<keyword evidence="17" id="KW-1185">Reference proteome</keyword>
<dbReference type="PROSITE" id="PS00379">
    <property type="entry name" value="CDP_ALCOHOL_P_TRANSF"/>
    <property type="match status" value="1"/>
</dbReference>
<dbReference type="EMBL" id="JACATZ010000001">
    <property type="protein sequence ID" value="NWJ44865.1"/>
    <property type="molecule type" value="Genomic_DNA"/>
</dbReference>
<dbReference type="Proteomes" id="UP000521676">
    <property type="component" value="Unassembled WGS sequence"/>
</dbReference>
<reference evidence="15" key="2">
    <citation type="journal article" date="2024" name="Nature">
        <title>Anoxygenic phototroph of the Chloroflexota uses a type I reaction centre.</title>
        <authorList>
            <person name="Tsuji J.M."/>
            <person name="Shaw N.A."/>
            <person name="Nagashima S."/>
            <person name="Venkiteswaran J.J."/>
            <person name="Schiff S.L."/>
            <person name="Watanabe T."/>
            <person name="Fukui M."/>
            <person name="Hanada S."/>
            <person name="Tank M."/>
            <person name="Neufeld J.D."/>
        </authorList>
    </citation>
    <scope>NUCLEOTIDE SEQUENCE</scope>
    <source>
        <strain evidence="15">L227-S17</strain>
    </source>
</reference>
<evidence type="ECO:0000256" key="3">
    <source>
        <dbReference type="ARBA" id="ARBA00022516"/>
    </source>
</evidence>
<dbReference type="GO" id="GO:0016020">
    <property type="term" value="C:membrane"/>
    <property type="evidence" value="ECO:0007669"/>
    <property type="project" value="UniProtKB-SubCell"/>
</dbReference>
<feature type="transmembrane region" description="Helical" evidence="13">
    <location>
        <begin position="72"/>
        <end position="96"/>
    </location>
</feature>
<evidence type="ECO:0000313" key="17">
    <source>
        <dbReference type="Proteomes" id="UP001431572"/>
    </source>
</evidence>
<reference evidence="14 16" key="1">
    <citation type="submission" date="2020-06" db="EMBL/GenBank/DDBJ databases">
        <title>Anoxygenic phototrophic Chloroflexota member uses a Type I reaction center.</title>
        <authorList>
            <person name="Tsuji J.M."/>
            <person name="Shaw N.A."/>
            <person name="Nagashima S."/>
            <person name="Venkiteswaran J."/>
            <person name="Schiff S.L."/>
            <person name="Hanada S."/>
            <person name="Tank M."/>
            <person name="Neufeld J.D."/>
        </authorList>
    </citation>
    <scope>NUCLEOTIDE SEQUENCE [LARGE SCALE GENOMIC DNA]</scope>
    <source>
        <strain evidence="14">L227-S17</strain>
    </source>
</reference>
<accession>A0A8T7M2S9</accession>
<dbReference type="InterPro" id="IPR000462">
    <property type="entry name" value="CDP-OH_P_trans"/>
</dbReference>
<keyword evidence="6 13" id="KW-1133">Transmembrane helix</keyword>
<comment type="subcellular location">
    <subcellularLocation>
        <location evidence="1">Membrane</location>
        <topology evidence="1">Multi-pass membrane protein</topology>
    </subcellularLocation>
</comment>
<dbReference type="PIRSF" id="PIRSF000847">
    <property type="entry name" value="Phos_ph_gly_syn"/>
    <property type="match status" value="1"/>
</dbReference>
<keyword evidence="7" id="KW-0443">Lipid metabolism</keyword>
<evidence type="ECO:0000256" key="6">
    <source>
        <dbReference type="ARBA" id="ARBA00022989"/>
    </source>
</evidence>
<evidence type="ECO:0000313" key="16">
    <source>
        <dbReference type="Proteomes" id="UP000521676"/>
    </source>
</evidence>
<evidence type="ECO:0000256" key="1">
    <source>
        <dbReference type="ARBA" id="ARBA00004141"/>
    </source>
</evidence>
<evidence type="ECO:0000256" key="13">
    <source>
        <dbReference type="SAM" id="Phobius"/>
    </source>
</evidence>
<protein>
    <recommendedName>
        <fullName evidence="11">CDP-diacylglycerol--glycerol-3-phosphate 3-phosphatidyltransferase</fullName>
        <ecNumber evidence="11">2.7.8.5</ecNumber>
    </recommendedName>
</protein>
<keyword evidence="4 12" id="KW-0808">Transferase</keyword>
<name>A0A8T7M2S9_9CHLR</name>
<evidence type="ECO:0000256" key="11">
    <source>
        <dbReference type="NCBIfam" id="TIGR00560"/>
    </source>
</evidence>
<dbReference type="EMBL" id="CP128399">
    <property type="protein sequence ID" value="WJW66747.1"/>
    <property type="molecule type" value="Genomic_DNA"/>
</dbReference>
<evidence type="ECO:0000256" key="7">
    <source>
        <dbReference type="ARBA" id="ARBA00023098"/>
    </source>
</evidence>
<dbReference type="Gene3D" id="1.20.120.1760">
    <property type="match status" value="1"/>
</dbReference>
<feature type="transmembrane region" description="Helical" evidence="13">
    <location>
        <begin position="169"/>
        <end position="189"/>
    </location>
</feature>
<dbReference type="GO" id="GO:0046474">
    <property type="term" value="P:glycerophospholipid biosynthetic process"/>
    <property type="evidence" value="ECO:0007669"/>
    <property type="project" value="TreeGrafter"/>
</dbReference>
<dbReference type="PANTHER" id="PTHR14269">
    <property type="entry name" value="CDP-DIACYLGLYCEROL--GLYCEROL-3-PHOSPHATE 3-PHOSPHATIDYLTRANSFERASE-RELATED"/>
    <property type="match status" value="1"/>
</dbReference>
<keyword evidence="10" id="KW-1208">Phospholipid metabolism</keyword>
<comment type="similarity">
    <text evidence="2 12">Belongs to the CDP-alcohol phosphatidyltransferase class-I family.</text>
</comment>
<dbReference type="InterPro" id="IPR004570">
    <property type="entry name" value="Phosphatidylglycerol_P_synth"/>
</dbReference>
<evidence type="ECO:0000256" key="8">
    <source>
        <dbReference type="ARBA" id="ARBA00023136"/>
    </source>
</evidence>
<dbReference type="Proteomes" id="UP001431572">
    <property type="component" value="Chromosome 1"/>
</dbReference>
<evidence type="ECO:0000313" key="15">
    <source>
        <dbReference type="EMBL" id="WJW66747.1"/>
    </source>
</evidence>
<keyword evidence="5 13" id="KW-0812">Transmembrane</keyword>
<dbReference type="InterPro" id="IPR050324">
    <property type="entry name" value="CDP-alcohol_PTase-I"/>
</dbReference>
<dbReference type="RefSeq" id="WP_341468639.1">
    <property type="nucleotide sequence ID" value="NZ_CP128399.1"/>
</dbReference>
<keyword evidence="3" id="KW-0444">Lipid biosynthesis</keyword>
<evidence type="ECO:0000256" key="12">
    <source>
        <dbReference type="RuleBase" id="RU003750"/>
    </source>
</evidence>
<sequence length="215" mass="23944">MPLANLLSGSRIAATPVVLVLLALRDWPPSYLIAAVLFVLAQITDILDGYFARRHKTVSNLGIFLDLTADKLMISSVLIMLVQQNILSGWIAIIIIGREFLITGLRSYAASNGIVIPAGKAGKLKTVFTAIAVTWLIVWADGVNPSGILHSFYEWKISDIQPARLFLEIAWLWVYWVTWLTLYSGYIYIRDFLKLQKRRTEPPAGASGKKTEGIL</sequence>
<evidence type="ECO:0000256" key="2">
    <source>
        <dbReference type="ARBA" id="ARBA00010441"/>
    </source>
</evidence>
<dbReference type="EC" id="2.7.8.5" evidence="11"/>
<gene>
    <name evidence="14" type="primary">pgsA</name>
    <name evidence="14" type="ORF">HXX08_03215</name>
    <name evidence="15" type="ORF">OZ401_002562</name>
</gene>
<keyword evidence="8 13" id="KW-0472">Membrane</keyword>
<dbReference type="Pfam" id="PF01066">
    <property type="entry name" value="CDP-OH_P_transf"/>
    <property type="match status" value="1"/>
</dbReference>